<feature type="transmembrane region" description="Helical" evidence="2">
    <location>
        <begin position="273"/>
        <end position="291"/>
    </location>
</feature>
<sequence>MYPTFSPSSIGGRSENSIEKPSLQLPATSHPEWDGLIRRRWSIIFAAVALVQATICLAFEIYIYVRFQWSLNPQFQSNYEKQIEVIPIFLPLFVFIFCYENVVVWDALIAQNTIQVIGVCISNLVLAVYTSIQAEQIKESLQVMESSGALRQGQTAASLLSDTQAFLIAIPCIMALATIFMAFCTWKVYQEFAWTILKLVGADYPMKQRYVYYQVYITLLKFDFFFVVGFLIQLVGVVTKKWDPEFGLTIAAIPVTIAILFAAGYSTHYEKKWGMVATMFLYLGALIYFIFKLARLFSNDWQFYYRAVKMPLATFAIVAISLIISTFFNALICTLNFGQGLKEQFGARRASNASGSSDPASLEEGNRRMTIH</sequence>
<gene>
    <name evidence="3" type="ORF">BN869_000000879_1</name>
    <name evidence="4" type="ORF">IM811_003437</name>
</gene>
<dbReference type="PANTHER" id="PTHR34391:SF1">
    <property type="entry name" value="UPF0658 GOLGI APPARATUS MEMBRANE PROTEIN C1952.10C-RELATED"/>
    <property type="match status" value="1"/>
</dbReference>
<feature type="transmembrane region" description="Helical" evidence="2">
    <location>
        <begin position="43"/>
        <end position="65"/>
    </location>
</feature>
<name>A0A0B7JJJ8_BIOOC</name>
<feature type="transmembrane region" description="Helical" evidence="2">
    <location>
        <begin position="246"/>
        <end position="266"/>
    </location>
</feature>
<reference evidence="4" key="2">
    <citation type="submission" date="2020-10" db="EMBL/GenBank/DDBJ databases">
        <title>High-Quality Genome Resource of Clonostachys rosea strain S41 by Oxford Nanopore Long-Read Sequencing.</title>
        <authorList>
            <person name="Wang H."/>
        </authorList>
    </citation>
    <scope>NUCLEOTIDE SEQUENCE</scope>
    <source>
        <strain evidence="4">S41</strain>
    </source>
</reference>
<feature type="transmembrane region" description="Helical" evidence="2">
    <location>
        <begin position="165"/>
        <end position="189"/>
    </location>
</feature>
<feature type="transmembrane region" description="Helical" evidence="2">
    <location>
        <begin position="85"/>
        <end position="104"/>
    </location>
</feature>
<evidence type="ECO:0000256" key="2">
    <source>
        <dbReference type="SAM" id="Phobius"/>
    </source>
</evidence>
<proteinExistence type="predicted"/>
<dbReference type="Proteomes" id="UP000616885">
    <property type="component" value="Unassembled WGS sequence"/>
</dbReference>
<evidence type="ECO:0000313" key="4">
    <source>
        <dbReference type="EMBL" id="KAF9746532.1"/>
    </source>
</evidence>
<keyword evidence="2" id="KW-1133">Transmembrane helix</keyword>
<feature type="transmembrane region" description="Helical" evidence="2">
    <location>
        <begin position="116"/>
        <end position="134"/>
    </location>
</feature>
<keyword evidence="2" id="KW-0472">Membrane</keyword>
<dbReference type="EMBL" id="CDPU01000001">
    <property type="protein sequence ID" value="CEO44824.1"/>
    <property type="molecule type" value="Genomic_DNA"/>
</dbReference>
<reference evidence="3" key="1">
    <citation type="submission" date="2015-01" db="EMBL/GenBank/DDBJ databases">
        <authorList>
            <person name="Durling Mikael"/>
        </authorList>
    </citation>
    <scope>NUCLEOTIDE SEQUENCE</scope>
</reference>
<protein>
    <submittedName>
        <fullName evidence="3">Uncharacterized protein</fullName>
    </submittedName>
</protein>
<dbReference type="AlphaFoldDB" id="A0A0B7JJJ8"/>
<feature type="transmembrane region" description="Helical" evidence="2">
    <location>
        <begin position="210"/>
        <end position="234"/>
    </location>
</feature>
<feature type="transmembrane region" description="Helical" evidence="2">
    <location>
        <begin position="311"/>
        <end position="332"/>
    </location>
</feature>
<organism evidence="3">
    <name type="scientific">Bionectria ochroleuca</name>
    <name type="common">Gliocladium roseum</name>
    <dbReference type="NCBI Taxonomy" id="29856"/>
    <lineage>
        <taxon>Eukaryota</taxon>
        <taxon>Fungi</taxon>
        <taxon>Dikarya</taxon>
        <taxon>Ascomycota</taxon>
        <taxon>Pezizomycotina</taxon>
        <taxon>Sordariomycetes</taxon>
        <taxon>Hypocreomycetidae</taxon>
        <taxon>Hypocreales</taxon>
        <taxon>Bionectriaceae</taxon>
        <taxon>Clonostachys</taxon>
    </lineage>
</organism>
<dbReference type="PANTHER" id="PTHR34391">
    <property type="entry name" value="UPF0658 GOLGI APPARATUS MEMBRANE PROTEIN C1952.10C-RELATED"/>
    <property type="match status" value="1"/>
</dbReference>
<accession>A0A0B7JJJ8</accession>
<dbReference type="GO" id="GO:0005794">
    <property type="term" value="C:Golgi apparatus"/>
    <property type="evidence" value="ECO:0007669"/>
    <property type="project" value="TreeGrafter"/>
</dbReference>
<evidence type="ECO:0000313" key="3">
    <source>
        <dbReference type="EMBL" id="CEO44824.1"/>
    </source>
</evidence>
<dbReference type="InterPro" id="IPR040410">
    <property type="entry name" value="UPF0658_Golgi"/>
</dbReference>
<evidence type="ECO:0000256" key="1">
    <source>
        <dbReference type="SAM" id="MobiDB-lite"/>
    </source>
</evidence>
<keyword evidence="2" id="KW-0812">Transmembrane</keyword>
<dbReference type="EMBL" id="JADCTT010000011">
    <property type="protein sequence ID" value="KAF9746532.1"/>
    <property type="molecule type" value="Genomic_DNA"/>
</dbReference>
<feature type="region of interest" description="Disordered" evidence="1">
    <location>
        <begin position="350"/>
        <end position="372"/>
    </location>
</feature>